<accession>A0A1B6PK69</accession>
<name>A0A1B6PK69_SORBI</name>
<reference evidence="1 2" key="1">
    <citation type="journal article" date="2009" name="Nature">
        <title>The Sorghum bicolor genome and the diversification of grasses.</title>
        <authorList>
            <person name="Paterson A.H."/>
            <person name="Bowers J.E."/>
            <person name="Bruggmann R."/>
            <person name="Dubchak I."/>
            <person name="Grimwood J."/>
            <person name="Gundlach H."/>
            <person name="Haberer G."/>
            <person name="Hellsten U."/>
            <person name="Mitros T."/>
            <person name="Poliakov A."/>
            <person name="Schmutz J."/>
            <person name="Spannagl M."/>
            <person name="Tang H."/>
            <person name="Wang X."/>
            <person name="Wicker T."/>
            <person name="Bharti A.K."/>
            <person name="Chapman J."/>
            <person name="Feltus F.A."/>
            <person name="Gowik U."/>
            <person name="Grigoriev I.V."/>
            <person name="Lyons E."/>
            <person name="Maher C.A."/>
            <person name="Martis M."/>
            <person name="Narechania A."/>
            <person name="Otillar R.P."/>
            <person name="Penning B.W."/>
            <person name="Salamov A.A."/>
            <person name="Wang Y."/>
            <person name="Zhang L."/>
            <person name="Carpita N.C."/>
            <person name="Freeling M."/>
            <person name="Gingle A.R."/>
            <person name="Hash C.T."/>
            <person name="Keller B."/>
            <person name="Klein P."/>
            <person name="Kresovich S."/>
            <person name="McCann M.C."/>
            <person name="Ming R."/>
            <person name="Peterson D.G."/>
            <person name="Mehboob-ur-Rahman"/>
            <person name="Ware D."/>
            <person name="Westhoff P."/>
            <person name="Mayer K.F."/>
            <person name="Messing J."/>
            <person name="Rokhsar D.S."/>
        </authorList>
    </citation>
    <scope>NUCLEOTIDE SEQUENCE [LARGE SCALE GENOMIC DNA]</scope>
    <source>
        <strain evidence="2">cv. BTx623</strain>
    </source>
</reference>
<dbReference type="InParanoid" id="A0A1B6PK69"/>
<proteinExistence type="predicted"/>
<gene>
    <name evidence="1" type="ORF">SORBI_3006G046200</name>
</gene>
<dbReference type="EMBL" id="CM000765">
    <property type="protein sequence ID" value="KXG26058.1"/>
    <property type="molecule type" value="Genomic_DNA"/>
</dbReference>
<organism evidence="1 2">
    <name type="scientific">Sorghum bicolor</name>
    <name type="common">Sorghum</name>
    <name type="synonym">Sorghum vulgare</name>
    <dbReference type="NCBI Taxonomy" id="4558"/>
    <lineage>
        <taxon>Eukaryota</taxon>
        <taxon>Viridiplantae</taxon>
        <taxon>Streptophyta</taxon>
        <taxon>Embryophyta</taxon>
        <taxon>Tracheophyta</taxon>
        <taxon>Spermatophyta</taxon>
        <taxon>Magnoliopsida</taxon>
        <taxon>Liliopsida</taxon>
        <taxon>Poales</taxon>
        <taxon>Poaceae</taxon>
        <taxon>PACMAD clade</taxon>
        <taxon>Panicoideae</taxon>
        <taxon>Andropogonodae</taxon>
        <taxon>Andropogoneae</taxon>
        <taxon>Sorghinae</taxon>
        <taxon>Sorghum</taxon>
    </lineage>
</organism>
<dbReference type="AlphaFoldDB" id="A0A1B6PK69"/>
<protein>
    <submittedName>
        <fullName evidence="1">Uncharacterized protein</fullName>
    </submittedName>
</protein>
<reference evidence="2" key="2">
    <citation type="journal article" date="2018" name="Plant J.">
        <title>The Sorghum bicolor reference genome: improved assembly, gene annotations, a transcriptome atlas, and signatures of genome organization.</title>
        <authorList>
            <person name="McCormick R.F."/>
            <person name="Truong S.K."/>
            <person name="Sreedasyam A."/>
            <person name="Jenkins J."/>
            <person name="Shu S."/>
            <person name="Sims D."/>
            <person name="Kennedy M."/>
            <person name="Amirebrahimi M."/>
            <person name="Weers B.D."/>
            <person name="McKinley B."/>
            <person name="Mattison A."/>
            <person name="Morishige D.T."/>
            <person name="Grimwood J."/>
            <person name="Schmutz J."/>
            <person name="Mullet J.E."/>
        </authorList>
    </citation>
    <scope>NUCLEOTIDE SEQUENCE [LARGE SCALE GENOMIC DNA]</scope>
    <source>
        <strain evidence="2">cv. BTx623</strain>
    </source>
</reference>
<sequence>MTSVGFTPCGTAAPWWARRPISDARVVDVASGARCRCCDDDSRNKDGKEKNRRHRRRLRLHRLLPDHFVGIYFRNQGRARHGSPVPLLS</sequence>
<dbReference type="Proteomes" id="UP000000768">
    <property type="component" value="Chromosome 6"/>
</dbReference>
<evidence type="ECO:0000313" key="2">
    <source>
        <dbReference type="Proteomes" id="UP000000768"/>
    </source>
</evidence>
<keyword evidence="2" id="KW-1185">Reference proteome</keyword>
<dbReference type="Gramene" id="KXG26058">
    <property type="protein sequence ID" value="KXG26058"/>
    <property type="gene ID" value="SORBI_3006G046200"/>
</dbReference>
<evidence type="ECO:0000313" key="1">
    <source>
        <dbReference type="EMBL" id="KXG26058.1"/>
    </source>
</evidence>